<evidence type="ECO:0000313" key="2">
    <source>
        <dbReference type="Proteomes" id="UP000323974"/>
    </source>
</evidence>
<organism evidence="1 2">
    <name type="scientific">Haemophilus parahaemolyticus</name>
    <dbReference type="NCBI Taxonomy" id="735"/>
    <lineage>
        <taxon>Bacteria</taxon>
        <taxon>Pseudomonadati</taxon>
        <taxon>Pseudomonadota</taxon>
        <taxon>Gammaproteobacteria</taxon>
        <taxon>Pasteurellales</taxon>
        <taxon>Pasteurellaceae</taxon>
        <taxon>Haemophilus</taxon>
    </lineage>
</organism>
<dbReference type="Pfam" id="PF03692">
    <property type="entry name" value="CxxCxxCC"/>
    <property type="match status" value="1"/>
</dbReference>
<proteinExistence type="predicted"/>
<reference evidence="1 2" key="1">
    <citation type="submission" date="2019-04" db="EMBL/GenBank/DDBJ databases">
        <title>Complete Genome and Methylome Analysis of Haemophilus haemolyticus NEB129.</title>
        <authorList>
            <person name="Fomenkov A."/>
            <person name="Roberts R.J."/>
            <person name="Anton B.P."/>
            <person name="Vincze T."/>
        </authorList>
    </citation>
    <scope>NUCLEOTIDE SEQUENCE [LARGE SCALE GENOMIC DNA]</scope>
    <source>
        <strain evidence="1 2">NEB129</strain>
    </source>
</reference>
<dbReference type="RefSeq" id="WP_005705497.1">
    <property type="nucleotide sequence ID" value="NZ_CP038817.1"/>
</dbReference>
<sequence>MVISSLKGEKILSPFPCTACGKCCQNVDKSEQTKFLDRGDGTCYHFDENTKLCLIYENRPLVCRVEQYYQTYLKEIYEWEEFVKLNLEICQKL</sequence>
<gene>
    <name evidence="1" type="ORF">E5Q53_00335</name>
</gene>
<evidence type="ECO:0000313" key="1">
    <source>
        <dbReference type="EMBL" id="QEN10027.1"/>
    </source>
</evidence>
<dbReference type="GeneID" id="78223528"/>
<name>A0AAE6JPI9_HAEPH</name>
<accession>A0AAE6JPI9</accession>
<dbReference type="AlphaFoldDB" id="A0AAE6JPI9"/>
<dbReference type="KEGG" id="hpaa:E5Q53_00335"/>
<dbReference type="EMBL" id="CP038817">
    <property type="protein sequence ID" value="QEN10027.1"/>
    <property type="molecule type" value="Genomic_DNA"/>
</dbReference>
<dbReference type="Proteomes" id="UP000323974">
    <property type="component" value="Chromosome"/>
</dbReference>
<protein>
    <submittedName>
        <fullName evidence="1">YkgJ family cysteine cluster protein</fullName>
    </submittedName>
</protein>
<dbReference type="InterPro" id="IPR005358">
    <property type="entry name" value="Puta_zinc/iron-chelating_dom"/>
</dbReference>